<accession>A0A918KB12</accession>
<keyword evidence="2" id="KW-1185">Reference proteome</keyword>
<dbReference type="EMBL" id="BMWD01000007">
    <property type="protein sequence ID" value="GGX56542.1"/>
    <property type="molecule type" value="Genomic_DNA"/>
</dbReference>
<name>A0A918KB12_9ACTN</name>
<dbReference type="Gene3D" id="3.30.530.20">
    <property type="match status" value="1"/>
</dbReference>
<dbReference type="SUPFAM" id="SSF55961">
    <property type="entry name" value="Bet v1-like"/>
    <property type="match status" value="1"/>
</dbReference>
<dbReference type="AlphaFoldDB" id="A0A918KB12"/>
<dbReference type="PANTHER" id="PTHR39332">
    <property type="entry name" value="BLL4707 PROTEIN"/>
    <property type="match status" value="1"/>
</dbReference>
<dbReference type="InterPro" id="IPR023393">
    <property type="entry name" value="START-like_dom_sf"/>
</dbReference>
<organism evidence="1 2">
    <name type="scientific">Streptomyces fructofermentans</name>
    <dbReference type="NCBI Taxonomy" id="152141"/>
    <lineage>
        <taxon>Bacteria</taxon>
        <taxon>Bacillati</taxon>
        <taxon>Actinomycetota</taxon>
        <taxon>Actinomycetes</taxon>
        <taxon>Kitasatosporales</taxon>
        <taxon>Streptomycetaceae</taxon>
        <taxon>Streptomyces</taxon>
    </lineage>
</organism>
<sequence>MTSTTASIDIAVPADRVWRLIGGFDSLPDWLPYIPTSELSEGGRVRTLTSEDGGAIVERLVAFDDAARTYSYSILRAPFPVTGYLSTLTVHALPGEDASRVQWSGTFTPHGVTDEEAEALFHGIYSDGLAALRRTLGAGAV</sequence>
<protein>
    <submittedName>
        <fullName evidence="1">MxaD family protein</fullName>
    </submittedName>
</protein>
<dbReference type="Pfam" id="PF10604">
    <property type="entry name" value="Polyketide_cyc2"/>
    <property type="match status" value="1"/>
</dbReference>
<reference evidence="1" key="2">
    <citation type="submission" date="2020-09" db="EMBL/GenBank/DDBJ databases">
        <authorList>
            <person name="Sun Q."/>
            <person name="Ohkuma M."/>
        </authorList>
    </citation>
    <scope>NUCLEOTIDE SEQUENCE</scope>
    <source>
        <strain evidence="1">JCM 4956</strain>
    </source>
</reference>
<evidence type="ECO:0000313" key="1">
    <source>
        <dbReference type="EMBL" id="GGX56542.1"/>
    </source>
</evidence>
<gene>
    <name evidence="1" type="ORF">GCM10010515_24980</name>
</gene>
<dbReference type="CDD" id="cd07821">
    <property type="entry name" value="PYR_PYL_RCAR_like"/>
    <property type="match status" value="1"/>
</dbReference>
<reference evidence="1" key="1">
    <citation type="journal article" date="2014" name="Int. J. Syst. Evol. Microbiol.">
        <title>Complete genome sequence of Corynebacterium casei LMG S-19264T (=DSM 44701T), isolated from a smear-ripened cheese.</title>
        <authorList>
            <consortium name="US DOE Joint Genome Institute (JGI-PGF)"/>
            <person name="Walter F."/>
            <person name="Albersmeier A."/>
            <person name="Kalinowski J."/>
            <person name="Ruckert C."/>
        </authorList>
    </citation>
    <scope>NUCLEOTIDE SEQUENCE</scope>
    <source>
        <strain evidence="1">JCM 4956</strain>
    </source>
</reference>
<evidence type="ECO:0000313" key="2">
    <source>
        <dbReference type="Proteomes" id="UP000645555"/>
    </source>
</evidence>
<dbReference type="RefSeq" id="WP_190035504.1">
    <property type="nucleotide sequence ID" value="NZ_BMWD01000007.1"/>
</dbReference>
<dbReference type="PANTHER" id="PTHR39332:SF7">
    <property type="entry name" value="SRPBCC FAMILY PROTEIN"/>
    <property type="match status" value="1"/>
</dbReference>
<dbReference type="InterPro" id="IPR019587">
    <property type="entry name" value="Polyketide_cyclase/dehydratase"/>
</dbReference>
<proteinExistence type="predicted"/>
<dbReference type="Proteomes" id="UP000645555">
    <property type="component" value="Unassembled WGS sequence"/>
</dbReference>
<comment type="caution">
    <text evidence="1">The sequence shown here is derived from an EMBL/GenBank/DDBJ whole genome shotgun (WGS) entry which is preliminary data.</text>
</comment>